<protein>
    <submittedName>
        <fullName evidence="1">Uncharacterized protein</fullName>
    </submittedName>
</protein>
<dbReference type="AlphaFoldDB" id="A0A382S2H5"/>
<name>A0A382S2H5_9ZZZZ</name>
<proteinExistence type="predicted"/>
<reference evidence="1" key="1">
    <citation type="submission" date="2018-05" db="EMBL/GenBank/DDBJ databases">
        <authorList>
            <person name="Lanie J.A."/>
            <person name="Ng W.-L."/>
            <person name="Kazmierczak K.M."/>
            <person name="Andrzejewski T.M."/>
            <person name="Davidsen T.M."/>
            <person name="Wayne K.J."/>
            <person name="Tettelin H."/>
            <person name="Glass J.I."/>
            <person name="Rusch D."/>
            <person name="Podicherti R."/>
            <person name="Tsui H.-C.T."/>
            <person name="Winkler M.E."/>
        </authorList>
    </citation>
    <scope>NUCLEOTIDE SEQUENCE</scope>
</reference>
<gene>
    <name evidence="1" type="ORF">METZ01_LOCUS356917</name>
</gene>
<feature type="non-terminal residue" evidence="1">
    <location>
        <position position="78"/>
    </location>
</feature>
<organism evidence="1">
    <name type="scientific">marine metagenome</name>
    <dbReference type="NCBI Taxonomy" id="408172"/>
    <lineage>
        <taxon>unclassified sequences</taxon>
        <taxon>metagenomes</taxon>
        <taxon>ecological metagenomes</taxon>
    </lineage>
</organism>
<dbReference type="EMBL" id="UINC01125909">
    <property type="protein sequence ID" value="SVD04063.1"/>
    <property type="molecule type" value="Genomic_DNA"/>
</dbReference>
<accession>A0A382S2H5</accession>
<evidence type="ECO:0000313" key="1">
    <source>
        <dbReference type="EMBL" id="SVD04063.1"/>
    </source>
</evidence>
<sequence>MRPTGWMVCPECDDEPQPQLQQGSFKIYDPIALRNPRPPLGQAASRRTSAWNPIGGWNSAFGPSNLENMYMTGEVGFI</sequence>